<evidence type="ECO:0000259" key="4">
    <source>
        <dbReference type="PROSITE" id="PS50089"/>
    </source>
</evidence>
<name>A0A9Q0SBB1_SALVM</name>
<dbReference type="FunFam" id="3.30.70.330:FF:000161">
    <property type="entry name" value="RNA binding (RRM/RBD/RNP motifs) family protein"/>
    <property type="match status" value="1"/>
</dbReference>
<dbReference type="GO" id="GO:0008270">
    <property type="term" value="F:zinc ion binding"/>
    <property type="evidence" value="ECO:0007669"/>
    <property type="project" value="UniProtKB-KW"/>
</dbReference>
<accession>A0A9Q0SBB1</accession>
<keyword evidence="2" id="KW-0694">RNA-binding</keyword>
<sequence length="982" mass="108091">MSDEGEKTCPLCAEEMDLTDQQLKPCKCGYEICVWCWHHIMDMAEKDDTEGRCPACRLPYDKKKIVGTAGDCERLVAEINMERKKSYKTKTKPYEGRKQLSSVRVIQRNLVYIVGLPLNLADEDLLQRREYFGQYGKVQKVSMSRTAAGVIQQFPNNTCSVYITYLKEDEAIRCIQSVHGFVLDGRSLKACFGTTKYCHAWLRNVPCTNPDCLYLHEIGSHEDSFTKDEIISAYTRSRVQQITGAPSSLLWRSGSMLPPPADDYCNNSTISAAKPVVKNVPDNTMSNGQDSPPPGSAGRSMALPAAASWGTRASNQPQATSLTHSNGPIRLKPDTASGMVAFSSAVASTSQGSTLQDDVGRKVACDEEGQSMNGKGKLDLKSAENHVSLDSQAAAPEKPVINDATATVTLSYQSSCSPPSKYNGWDSDVLPNITKSFDGTQQSHESEKEGFAIPNGNFQNSMSDFSSMKVDSHIRSELSGVTRTSSFSDGSTIKSPGNQVLQPTYAEQYHEPTSLAAERTGALENVVCASSEQLDWRTDQQMHSVRSTVSEVEEDILTTEQTRSSSLQHSESFGAGSLNSDSQYANTRVSDLSLLHSSSNYRVASNGYPDKMVSSSACSDRNMERSFSLLNGVQGMNMGRSLGDPDSNGALDVDKQPSSLKMSSNWKVQNNNNQSRFSFARQEELRSQTLDVNPSHNVFGKLPKNYTSNQDFGENRNSYFEKLGIGNSFSSSNFEEPENFTSSPSTFSSNRPPISRTQISAPPGFSVPSRAPPPGFSSHERMEQSFDIISGNHLLDSSSFLRNSFQTPPTGNAGSTGEIEFMDPAILAVGKGRLQGGLNNSGVDMMRSSFPQQLHHYDNEARLQLLMQRSLPPHQNTRYADTGDSFSSLTDSFGISSRLVDQTQISGLSPFAQMSLQQSRNGLMSNGRWDGWNEVQGGNSLHMTELLRNERVGFNKFYTSGYEDSKFRMPSSDDLYNRTFEM</sequence>
<dbReference type="Pfam" id="PF14570">
    <property type="entry name" value="zf-RING_4"/>
    <property type="match status" value="1"/>
</dbReference>
<dbReference type="SMART" id="SM00361">
    <property type="entry name" value="RRM_1"/>
    <property type="match status" value="1"/>
</dbReference>
<dbReference type="InterPro" id="IPR039515">
    <property type="entry name" value="NOT4_mRING-HC-C4C4"/>
</dbReference>
<dbReference type="GO" id="GO:0003723">
    <property type="term" value="F:RNA binding"/>
    <property type="evidence" value="ECO:0007669"/>
    <property type="project" value="UniProtKB-UniRule"/>
</dbReference>
<dbReference type="Gene3D" id="3.30.70.330">
    <property type="match status" value="1"/>
</dbReference>
<dbReference type="EMBL" id="JAPFFL010000019">
    <property type="protein sequence ID" value="KAJ6670565.1"/>
    <property type="molecule type" value="Genomic_DNA"/>
</dbReference>
<dbReference type="InterPro" id="IPR001841">
    <property type="entry name" value="Znf_RING"/>
</dbReference>
<dbReference type="InterPro" id="IPR003954">
    <property type="entry name" value="RRM_euk-type"/>
</dbReference>
<dbReference type="InterPro" id="IPR039780">
    <property type="entry name" value="Mot2"/>
</dbReference>
<keyword evidence="1" id="KW-0862">Zinc</keyword>
<dbReference type="InterPro" id="IPR012677">
    <property type="entry name" value="Nucleotide-bd_a/b_plait_sf"/>
</dbReference>
<feature type="compositionally biased region" description="Low complexity" evidence="3">
    <location>
        <begin position="731"/>
        <end position="750"/>
    </location>
</feature>
<dbReference type="Gene3D" id="3.30.40.10">
    <property type="entry name" value="Zinc/RING finger domain, C3HC4 (zinc finger)"/>
    <property type="match status" value="1"/>
</dbReference>
<dbReference type="PANTHER" id="PTHR12603">
    <property type="entry name" value="CCR4-NOT TRANSCRIPTION COMPLEX RELATED"/>
    <property type="match status" value="1"/>
</dbReference>
<feature type="region of interest" description="Disordered" evidence="3">
    <location>
        <begin position="279"/>
        <end position="334"/>
    </location>
</feature>
<feature type="compositionally biased region" description="Polar residues" evidence="3">
    <location>
        <begin position="751"/>
        <end position="760"/>
    </location>
</feature>
<dbReference type="GO" id="GO:0004842">
    <property type="term" value="F:ubiquitin-protein transferase activity"/>
    <property type="evidence" value="ECO:0007669"/>
    <property type="project" value="InterPro"/>
</dbReference>
<feature type="domain" description="RING-type" evidence="4">
    <location>
        <begin position="9"/>
        <end position="57"/>
    </location>
</feature>
<gene>
    <name evidence="6" type="ORF">OIU85_014428</name>
</gene>
<protein>
    <submittedName>
        <fullName evidence="6">CCR4-NOT TRANSCRIPTION COMPLEX RELATED</fullName>
    </submittedName>
</protein>
<dbReference type="GO" id="GO:0016567">
    <property type="term" value="P:protein ubiquitination"/>
    <property type="evidence" value="ECO:0007669"/>
    <property type="project" value="TreeGrafter"/>
</dbReference>
<feature type="region of interest" description="Disordered" evidence="3">
    <location>
        <begin position="731"/>
        <end position="767"/>
    </location>
</feature>
<feature type="domain" description="RRM" evidence="5">
    <location>
        <begin position="109"/>
        <end position="195"/>
    </location>
</feature>
<dbReference type="InterPro" id="IPR000504">
    <property type="entry name" value="RRM_dom"/>
</dbReference>
<evidence type="ECO:0000256" key="1">
    <source>
        <dbReference type="PROSITE-ProRule" id="PRU00175"/>
    </source>
</evidence>
<evidence type="ECO:0000313" key="6">
    <source>
        <dbReference type="EMBL" id="KAJ6670565.1"/>
    </source>
</evidence>
<feature type="compositionally biased region" description="Polar residues" evidence="3">
    <location>
        <begin position="281"/>
        <end position="290"/>
    </location>
</feature>
<organism evidence="6 7">
    <name type="scientific">Salix viminalis</name>
    <name type="common">Common osier</name>
    <name type="synonym">Basket willow</name>
    <dbReference type="NCBI Taxonomy" id="40686"/>
    <lineage>
        <taxon>Eukaryota</taxon>
        <taxon>Viridiplantae</taxon>
        <taxon>Streptophyta</taxon>
        <taxon>Embryophyta</taxon>
        <taxon>Tracheophyta</taxon>
        <taxon>Spermatophyta</taxon>
        <taxon>Magnoliopsida</taxon>
        <taxon>eudicotyledons</taxon>
        <taxon>Gunneridae</taxon>
        <taxon>Pentapetalae</taxon>
        <taxon>rosids</taxon>
        <taxon>fabids</taxon>
        <taxon>Malpighiales</taxon>
        <taxon>Salicaceae</taxon>
        <taxon>Saliceae</taxon>
        <taxon>Salix</taxon>
    </lineage>
</organism>
<comment type="caution">
    <text evidence="6">The sequence shown here is derived from an EMBL/GenBank/DDBJ whole genome shotgun (WGS) entry which is preliminary data.</text>
</comment>
<dbReference type="InterPro" id="IPR034261">
    <property type="entry name" value="CNOT4_RRM"/>
</dbReference>
<dbReference type="InterPro" id="IPR013083">
    <property type="entry name" value="Znf_RING/FYVE/PHD"/>
</dbReference>
<keyword evidence="1" id="KW-0479">Metal-binding</keyword>
<dbReference type="OrthoDB" id="1923159at2759"/>
<evidence type="ECO:0000256" key="2">
    <source>
        <dbReference type="PROSITE-ProRule" id="PRU00176"/>
    </source>
</evidence>
<reference evidence="6" key="2">
    <citation type="journal article" date="2023" name="Int. J. Mol. Sci.">
        <title>De Novo Assembly and Annotation of 11 Diverse Shrub Willow (Salix) Genomes Reveals Novel Gene Organization in Sex-Linked Regions.</title>
        <authorList>
            <person name="Hyden B."/>
            <person name="Feng K."/>
            <person name="Yates T.B."/>
            <person name="Jawdy S."/>
            <person name="Cereghino C."/>
            <person name="Smart L.B."/>
            <person name="Muchero W."/>
        </authorList>
    </citation>
    <scope>NUCLEOTIDE SEQUENCE [LARGE SCALE GENOMIC DNA]</scope>
    <source>
        <tissue evidence="6">Shoot tip</tissue>
    </source>
</reference>
<dbReference type="SUPFAM" id="SSF57850">
    <property type="entry name" value="RING/U-box"/>
    <property type="match status" value="1"/>
</dbReference>
<dbReference type="InterPro" id="IPR035979">
    <property type="entry name" value="RBD_domain_sf"/>
</dbReference>
<feature type="region of interest" description="Disordered" evidence="3">
    <location>
        <begin position="438"/>
        <end position="458"/>
    </location>
</feature>
<dbReference type="PROSITE" id="PS50089">
    <property type="entry name" value="ZF_RING_2"/>
    <property type="match status" value="1"/>
</dbReference>
<dbReference type="PROSITE" id="PS50102">
    <property type="entry name" value="RRM"/>
    <property type="match status" value="1"/>
</dbReference>
<reference evidence="6" key="1">
    <citation type="submission" date="2022-11" db="EMBL/GenBank/DDBJ databases">
        <authorList>
            <person name="Hyden B.L."/>
            <person name="Feng K."/>
            <person name="Yates T."/>
            <person name="Jawdy S."/>
            <person name="Smart L.B."/>
            <person name="Muchero W."/>
        </authorList>
    </citation>
    <scope>NUCLEOTIDE SEQUENCE</scope>
    <source>
        <tissue evidence="6">Shoot tip</tissue>
    </source>
</reference>
<evidence type="ECO:0000313" key="7">
    <source>
        <dbReference type="Proteomes" id="UP001151529"/>
    </source>
</evidence>
<dbReference type="SUPFAM" id="SSF54928">
    <property type="entry name" value="RNA-binding domain, RBD"/>
    <property type="match status" value="1"/>
</dbReference>
<feature type="compositionally biased region" description="Polar residues" evidence="3">
    <location>
        <begin position="311"/>
        <end position="326"/>
    </location>
</feature>
<evidence type="ECO:0000256" key="3">
    <source>
        <dbReference type="SAM" id="MobiDB-lite"/>
    </source>
</evidence>
<dbReference type="GO" id="GO:0030014">
    <property type="term" value="C:CCR4-NOT complex"/>
    <property type="evidence" value="ECO:0007669"/>
    <property type="project" value="InterPro"/>
</dbReference>
<evidence type="ECO:0000259" key="5">
    <source>
        <dbReference type="PROSITE" id="PS50102"/>
    </source>
</evidence>
<dbReference type="PANTHER" id="PTHR12603:SF36">
    <property type="entry name" value="RNA BINDING (RRM_RBD_RNP MOTIFS) FAMILY PROTEIN"/>
    <property type="match status" value="1"/>
</dbReference>
<feature type="region of interest" description="Disordered" evidence="3">
    <location>
        <begin position="561"/>
        <end position="582"/>
    </location>
</feature>
<proteinExistence type="predicted"/>
<dbReference type="CDD" id="cd16618">
    <property type="entry name" value="mRING-HC-C4C4_CNOT4"/>
    <property type="match status" value="1"/>
</dbReference>
<dbReference type="Pfam" id="PF00076">
    <property type="entry name" value="RRM_1"/>
    <property type="match status" value="1"/>
</dbReference>
<dbReference type="AlphaFoldDB" id="A0A9Q0SBB1"/>
<dbReference type="Proteomes" id="UP001151529">
    <property type="component" value="Chromosome 9"/>
</dbReference>
<keyword evidence="1" id="KW-0863">Zinc-finger</keyword>
<dbReference type="CDD" id="cd12438">
    <property type="entry name" value="RRM_CNOT4"/>
    <property type="match status" value="1"/>
</dbReference>
<keyword evidence="7" id="KW-1185">Reference proteome</keyword>